<feature type="transmembrane region" description="Helical" evidence="2">
    <location>
        <begin position="112"/>
        <end position="140"/>
    </location>
</feature>
<keyword evidence="2" id="KW-1133">Transmembrane helix</keyword>
<dbReference type="AlphaFoldDB" id="A0A518BWN0"/>
<reference evidence="3 4" key="1">
    <citation type="submission" date="2019-02" db="EMBL/GenBank/DDBJ databases">
        <title>Deep-cultivation of Planctomycetes and their phenomic and genomic characterization uncovers novel biology.</title>
        <authorList>
            <person name="Wiegand S."/>
            <person name="Jogler M."/>
            <person name="Boedeker C."/>
            <person name="Pinto D."/>
            <person name="Vollmers J."/>
            <person name="Rivas-Marin E."/>
            <person name="Kohn T."/>
            <person name="Peeters S.H."/>
            <person name="Heuer A."/>
            <person name="Rast P."/>
            <person name="Oberbeckmann S."/>
            <person name="Bunk B."/>
            <person name="Jeske O."/>
            <person name="Meyerdierks A."/>
            <person name="Storesund J.E."/>
            <person name="Kallscheuer N."/>
            <person name="Luecker S."/>
            <person name="Lage O.M."/>
            <person name="Pohl T."/>
            <person name="Merkel B.J."/>
            <person name="Hornburger P."/>
            <person name="Mueller R.-W."/>
            <person name="Bruemmer F."/>
            <person name="Labrenz M."/>
            <person name="Spormann A.M."/>
            <person name="Op den Camp H."/>
            <person name="Overmann J."/>
            <person name="Amann R."/>
            <person name="Jetten M.S.M."/>
            <person name="Mascher T."/>
            <person name="Medema M.H."/>
            <person name="Devos D.P."/>
            <person name="Kaster A.-K."/>
            <person name="Ovreas L."/>
            <person name="Rohde M."/>
            <person name="Galperin M.Y."/>
            <person name="Jogler C."/>
        </authorList>
    </citation>
    <scope>NUCLEOTIDE SEQUENCE [LARGE SCALE GENOMIC DNA]</scope>
    <source>
        <strain evidence="3 4">Pan265</strain>
    </source>
</reference>
<keyword evidence="4" id="KW-1185">Reference proteome</keyword>
<keyword evidence="2" id="KW-0472">Membrane</keyword>
<feature type="region of interest" description="Disordered" evidence="1">
    <location>
        <begin position="257"/>
        <end position="277"/>
    </location>
</feature>
<accession>A0A518BWN0</accession>
<evidence type="ECO:0000313" key="3">
    <source>
        <dbReference type="EMBL" id="QDU71379.1"/>
    </source>
</evidence>
<name>A0A518BWN0_9BACT</name>
<dbReference type="EMBL" id="CP036280">
    <property type="protein sequence ID" value="QDU71379.1"/>
    <property type="molecule type" value="Genomic_DNA"/>
</dbReference>
<gene>
    <name evidence="3" type="ORF">Pan265_12280</name>
</gene>
<dbReference type="KEGG" id="mcad:Pan265_12280"/>
<dbReference type="Proteomes" id="UP000320386">
    <property type="component" value="Chromosome"/>
</dbReference>
<evidence type="ECO:0000256" key="1">
    <source>
        <dbReference type="SAM" id="MobiDB-lite"/>
    </source>
</evidence>
<proteinExistence type="predicted"/>
<protein>
    <submittedName>
        <fullName evidence="3">Uncharacterized protein</fullName>
    </submittedName>
</protein>
<sequence length="638" mass="71942">MSARSPVPGVWQKMRTTPMKDWIRGRLSGRYDWKWVIVSAAIPEPCRGLVREVVGRSGLWRREKADVARELVAHFADGVEAGASAEELVERFGDVRQAARLIRRAKKRQRSVVYHARVLVGRVVGVTAVLYVAAILWFMMGEPRPRENIIALMNASVDAQAERDQAWPELRALMLSGALHELEASGKLDPEDVEDQVDGEIPNHVNKLKPDGRLWPLAEAYLAENAATLERLRALTAYPYLGFRVGFEYDMEPDDWRAMNNPTGNEASGQPEAPDWDSLRTEDRLMAQSTLHVLLPHLSIQRQIARSFRLAMRDAAARGDGEAFVAYFMATGRLAAWSAEQPFLISELVKVSIQAYRLEELRAVLRDDPGLLTDSQLVALAHELAVADVSVVEGIYFERDFFMEDYFDRIYSPSGWMTDEGVLVLANYDYLIEGIEGSVKNTEIAMRMLQSSSTPLVAAVIAPRWEMERVADAYYEQIIEASKYSLAELHEFDLGEQIVALSEDPYSLYGVRYFPVVMLMPALEGVLRTEGQTRSVRDAVVIRLAAEVFKREHGRWPADQAAMVPGYLPRVYADASDLKGRPYLLRAMEDGDLMVYGRGLDGDDDGGRVDETTNWPRLPELDENDELIDCDWVLYPEP</sequence>
<organism evidence="3 4">
    <name type="scientific">Mucisphaera calidilacus</name>
    <dbReference type="NCBI Taxonomy" id="2527982"/>
    <lineage>
        <taxon>Bacteria</taxon>
        <taxon>Pseudomonadati</taxon>
        <taxon>Planctomycetota</taxon>
        <taxon>Phycisphaerae</taxon>
        <taxon>Phycisphaerales</taxon>
        <taxon>Phycisphaeraceae</taxon>
        <taxon>Mucisphaera</taxon>
    </lineage>
</organism>
<evidence type="ECO:0000313" key="4">
    <source>
        <dbReference type="Proteomes" id="UP000320386"/>
    </source>
</evidence>
<keyword evidence="2" id="KW-0812">Transmembrane</keyword>
<dbReference type="RefSeq" id="WP_145445531.1">
    <property type="nucleotide sequence ID" value="NZ_CP036280.1"/>
</dbReference>
<dbReference type="OrthoDB" id="233038at2"/>
<evidence type="ECO:0000256" key="2">
    <source>
        <dbReference type="SAM" id="Phobius"/>
    </source>
</evidence>